<organism evidence="1 2">
    <name type="scientific">Sphaerobacter thermophilus (strain ATCC 49802 / DSM 20745 / KCCM 41009 / NCIMB 13125 / S 6022)</name>
    <dbReference type="NCBI Taxonomy" id="479434"/>
    <lineage>
        <taxon>Bacteria</taxon>
        <taxon>Pseudomonadati</taxon>
        <taxon>Thermomicrobiota</taxon>
        <taxon>Thermomicrobia</taxon>
        <taxon>Sphaerobacterales</taxon>
        <taxon>Sphaerobacterineae</taxon>
        <taxon>Sphaerobacteraceae</taxon>
        <taxon>Sphaerobacter</taxon>
    </lineage>
</organism>
<name>D1C8V8_SPHTD</name>
<dbReference type="STRING" id="479434.Sthe_2838"/>
<proteinExistence type="predicted"/>
<evidence type="ECO:0000313" key="2">
    <source>
        <dbReference type="Proteomes" id="UP000002027"/>
    </source>
</evidence>
<evidence type="ECO:0000313" key="1">
    <source>
        <dbReference type="EMBL" id="ACZ40251.1"/>
    </source>
</evidence>
<dbReference type="KEGG" id="sti:Sthe_2838"/>
<keyword evidence="2" id="KW-1185">Reference proteome</keyword>
<dbReference type="Proteomes" id="UP000002027">
    <property type="component" value="Chromosome 2"/>
</dbReference>
<reference evidence="1 2" key="2">
    <citation type="journal article" date="2010" name="Stand. Genomic Sci.">
        <title>Complete genome sequence of Desulfohalobium retbaense type strain (HR(100)).</title>
        <authorList>
            <person name="Spring S."/>
            <person name="Nolan M."/>
            <person name="Lapidus A."/>
            <person name="Glavina Del Rio T."/>
            <person name="Copeland A."/>
            <person name="Tice H."/>
            <person name="Cheng J.F."/>
            <person name="Lucas S."/>
            <person name="Land M."/>
            <person name="Chen F."/>
            <person name="Bruce D."/>
            <person name="Goodwin L."/>
            <person name="Pitluck S."/>
            <person name="Ivanova N."/>
            <person name="Mavromatis K."/>
            <person name="Mikhailova N."/>
            <person name="Pati A."/>
            <person name="Chen A."/>
            <person name="Palaniappan K."/>
            <person name="Hauser L."/>
            <person name="Chang Y.J."/>
            <person name="Jeffries C.D."/>
            <person name="Munk C."/>
            <person name="Kiss H."/>
            <person name="Chain P."/>
            <person name="Han C."/>
            <person name="Brettin T."/>
            <person name="Detter J.C."/>
            <person name="Schuler E."/>
            <person name="Goker M."/>
            <person name="Rohde M."/>
            <person name="Bristow J."/>
            <person name="Eisen J.A."/>
            <person name="Markowitz V."/>
            <person name="Hugenholtz P."/>
            <person name="Kyrpides N.C."/>
            <person name="Klenk H.P."/>
        </authorList>
    </citation>
    <scope>NUCLEOTIDE SEQUENCE [LARGE SCALE GENOMIC DNA]</scope>
    <source>
        <strain evidence="2">ATCC 49802 / DSM 20745 / S 6022</strain>
    </source>
</reference>
<accession>D1C8V8</accession>
<gene>
    <name evidence="1" type="ordered locus">Sthe_2838</name>
</gene>
<dbReference type="AlphaFoldDB" id="D1C8V8"/>
<protein>
    <submittedName>
        <fullName evidence="1">Uncharacterized protein</fullName>
    </submittedName>
</protein>
<dbReference type="InParanoid" id="D1C8V8"/>
<reference evidence="2" key="1">
    <citation type="submission" date="2009-11" db="EMBL/GenBank/DDBJ databases">
        <title>The complete chromosome 2 of Sphaerobacter thermophilus DSM 20745.</title>
        <authorList>
            <person name="Lucas S."/>
            <person name="Copeland A."/>
            <person name="Lapidus A."/>
            <person name="Glavina del Rio T."/>
            <person name="Dalin E."/>
            <person name="Tice H."/>
            <person name="Bruce D."/>
            <person name="Goodwin L."/>
            <person name="Pitluck S."/>
            <person name="Kyrpides N."/>
            <person name="Mavromatis K."/>
            <person name="Ivanova N."/>
            <person name="Mikhailova N."/>
            <person name="LaButti K.M."/>
            <person name="Clum A."/>
            <person name="Sun H.I."/>
            <person name="Brettin T."/>
            <person name="Detter J.C."/>
            <person name="Han C."/>
            <person name="Larimer F."/>
            <person name="Land M."/>
            <person name="Hauser L."/>
            <person name="Markowitz V."/>
            <person name="Cheng J.F."/>
            <person name="Hugenholtz P."/>
            <person name="Woyke T."/>
            <person name="Wu D."/>
            <person name="Steenblock K."/>
            <person name="Schneider S."/>
            <person name="Pukall R."/>
            <person name="Goeker M."/>
            <person name="Klenk H.P."/>
            <person name="Eisen J.A."/>
        </authorList>
    </citation>
    <scope>NUCLEOTIDE SEQUENCE [LARGE SCALE GENOMIC DNA]</scope>
    <source>
        <strain evidence="2">ATCC 49802 / DSM 20745 / S 6022</strain>
    </source>
</reference>
<sequence length="75" mass="8087">MDKAREAGTGCPPRTGELVLSAVQACRAVCDAWDLYCQAPAPLSGEAEALLWRALRLVRDCADDVFTNTSVSDKM</sequence>
<dbReference type="EMBL" id="CP001824">
    <property type="protein sequence ID" value="ACZ40251.1"/>
    <property type="molecule type" value="Genomic_DNA"/>
</dbReference>
<dbReference type="HOGENOM" id="CLU_2669201_0_0_0"/>